<gene>
    <name evidence="2" type="primary">COL4A1</name>
</gene>
<feature type="chain" id="PRO_5034547787" evidence="1">
    <location>
        <begin position="23"/>
        <end position="187"/>
    </location>
</feature>
<evidence type="ECO:0000313" key="3">
    <source>
        <dbReference type="Proteomes" id="UP000694557"/>
    </source>
</evidence>
<evidence type="ECO:0000313" key="2">
    <source>
        <dbReference type="Ensembl" id="ENSOKIP00005066015.1"/>
    </source>
</evidence>
<accession>A0A8C7I2N7</accession>
<reference evidence="2" key="2">
    <citation type="submission" date="2025-09" db="UniProtKB">
        <authorList>
            <consortium name="Ensembl"/>
        </authorList>
    </citation>
    <scope>IDENTIFICATION</scope>
</reference>
<dbReference type="Proteomes" id="UP000694557">
    <property type="component" value="Unassembled WGS sequence"/>
</dbReference>
<sequence>MFQSCTLVLLVALCYAVYQTEAEGCSGSSCEGKCDCSGVKGAKGERGFPGLQGNMGFPGMQGHEGPAGPMGPKGEYGESGTPGMKGTRGPNGLPGFPGNPGLPVRSNVSVNHQLPLHASFPSTQMSYLCVCPRLSPTGHPWTRRPSWIAGYPRVQWNKGRSRDRRTVWVPWSAGSSWYPRTYGNESK</sequence>
<dbReference type="InterPro" id="IPR008160">
    <property type="entry name" value="Collagen"/>
</dbReference>
<dbReference type="Pfam" id="PF01391">
    <property type="entry name" value="Collagen"/>
    <property type="match status" value="1"/>
</dbReference>
<dbReference type="PANTHER" id="PTHR37456">
    <property type="entry name" value="SI:CH211-266K2.1"/>
    <property type="match status" value="1"/>
</dbReference>
<keyword evidence="3" id="KW-1185">Reference proteome</keyword>
<keyword evidence="1" id="KW-0732">Signal</keyword>
<proteinExistence type="predicted"/>
<dbReference type="GeneTree" id="ENSGT00940000157678"/>
<dbReference type="AlphaFoldDB" id="A0A8C7I2N7"/>
<feature type="signal peptide" evidence="1">
    <location>
        <begin position="1"/>
        <end position="22"/>
    </location>
</feature>
<dbReference type="PANTHER" id="PTHR37456:SF6">
    <property type="entry name" value="COLLAGEN ALPHA-1(XXIII) CHAIN-LIKE ISOFORM X2"/>
    <property type="match status" value="1"/>
</dbReference>
<dbReference type="InterPro" id="IPR050938">
    <property type="entry name" value="Collagen_Structural_Proteins"/>
</dbReference>
<name>A0A8C7I2N7_ONCKI</name>
<reference evidence="2" key="1">
    <citation type="submission" date="2025-08" db="UniProtKB">
        <authorList>
            <consortium name="Ensembl"/>
        </authorList>
    </citation>
    <scope>IDENTIFICATION</scope>
</reference>
<dbReference type="Ensembl" id="ENSOKIT00005070219.1">
    <property type="protein sequence ID" value="ENSOKIP00005066015.1"/>
    <property type="gene ID" value="ENSOKIG00005028312.1"/>
</dbReference>
<organism evidence="2 3">
    <name type="scientific">Oncorhynchus kisutch</name>
    <name type="common">Coho salmon</name>
    <name type="synonym">Salmo kisutch</name>
    <dbReference type="NCBI Taxonomy" id="8019"/>
    <lineage>
        <taxon>Eukaryota</taxon>
        <taxon>Metazoa</taxon>
        <taxon>Chordata</taxon>
        <taxon>Craniata</taxon>
        <taxon>Vertebrata</taxon>
        <taxon>Euteleostomi</taxon>
        <taxon>Actinopterygii</taxon>
        <taxon>Neopterygii</taxon>
        <taxon>Teleostei</taxon>
        <taxon>Protacanthopterygii</taxon>
        <taxon>Salmoniformes</taxon>
        <taxon>Salmonidae</taxon>
        <taxon>Salmoninae</taxon>
        <taxon>Oncorhynchus</taxon>
    </lineage>
</organism>
<evidence type="ECO:0000256" key="1">
    <source>
        <dbReference type="SAM" id="SignalP"/>
    </source>
</evidence>
<protein>
    <submittedName>
        <fullName evidence="2">Collagen type IV alpha 1 chain</fullName>
    </submittedName>
</protein>